<keyword evidence="1" id="KW-0479">Metal-binding</keyword>
<dbReference type="Pfam" id="PF03747">
    <property type="entry name" value="ADP_ribosyl_GH"/>
    <property type="match status" value="1"/>
</dbReference>
<reference evidence="2 3" key="1">
    <citation type="submission" date="2019-07" db="EMBL/GenBank/DDBJ databases">
        <authorList>
            <person name="Kim J."/>
        </authorList>
    </citation>
    <scope>NUCLEOTIDE SEQUENCE [LARGE SCALE GENOMIC DNA]</scope>
    <source>
        <strain evidence="2 3">JC52</strain>
    </source>
</reference>
<dbReference type="AlphaFoldDB" id="A0A559JDD8"/>
<dbReference type="GO" id="GO:0046872">
    <property type="term" value="F:metal ion binding"/>
    <property type="evidence" value="ECO:0007669"/>
    <property type="project" value="UniProtKB-KW"/>
</dbReference>
<feature type="binding site" evidence="1">
    <location>
        <position position="54"/>
    </location>
    <ligand>
        <name>Mg(2+)</name>
        <dbReference type="ChEBI" id="CHEBI:18420"/>
        <label>1</label>
    </ligand>
</feature>
<evidence type="ECO:0000256" key="1">
    <source>
        <dbReference type="PIRSR" id="PIRSR605502-1"/>
    </source>
</evidence>
<keyword evidence="2" id="KW-0378">Hydrolase</keyword>
<accession>A0A559JDD8</accession>
<dbReference type="InterPro" id="IPR036705">
    <property type="entry name" value="Ribosyl_crysJ1_sf"/>
</dbReference>
<evidence type="ECO:0000313" key="2">
    <source>
        <dbReference type="EMBL" id="TVX97890.1"/>
    </source>
</evidence>
<protein>
    <submittedName>
        <fullName evidence="2">ADP-ribosylglycohydrolase family protein</fullName>
    </submittedName>
</protein>
<dbReference type="InterPro" id="IPR005502">
    <property type="entry name" value="Ribosyl_crysJ1"/>
</dbReference>
<comment type="cofactor">
    <cofactor evidence="1">
        <name>Mg(2+)</name>
        <dbReference type="ChEBI" id="CHEBI:18420"/>
    </cofactor>
    <text evidence="1">Binds 2 magnesium ions per subunit.</text>
</comment>
<dbReference type="PANTHER" id="PTHR16222">
    <property type="entry name" value="ADP-RIBOSYLGLYCOHYDROLASE"/>
    <property type="match status" value="1"/>
</dbReference>
<organism evidence="2 3">
    <name type="scientific">Paenibacillus cremeus</name>
    <dbReference type="NCBI Taxonomy" id="2163881"/>
    <lineage>
        <taxon>Bacteria</taxon>
        <taxon>Bacillati</taxon>
        <taxon>Bacillota</taxon>
        <taxon>Bacilli</taxon>
        <taxon>Bacillales</taxon>
        <taxon>Paenibacillaceae</taxon>
        <taxon>Paenibacillus</taxon>
    </lineage>
</organism>
<feature type="binding site" evidence="1">
    <location>
        <position position="263"/>
    </location>
    <ligand>
        <name>Mg(2+)</name>
        <dbReference type="ChEBI" id="CHEBI:18420"/>
        <label>1</label>
    </ligand>
</feature>
<dbReference type="Gene3D" id="1.10.4080.10">
    <property type="entry name" value="ADP-ribosylation/Crystallin J1"/>
    <property type="match status" value="1"/>
</dbReference>
<keyword evidence="1" id="KW-0460">Magnesium</keyword>
<dbReference type="OrthoDB" id="9798107at2"/>
<proteinExistence type="predicted"/>
<feature type="binding site" evidence="1">
    <location>
        <position position="261"/>
    </location>
    <ligand>
        <name>Mg(2+)</name>
        <dbReference type="ChEBI" id="CHEBI:18420"/>
        <label>1</label>
    </ligand>
</feature>
<feature type="binding site" evidence="1">
    <location>
        <position position="264"/>
    </location>
    <ligand>
        <name>Mg(2+)</name>
        <dbReference type="ChEBI" id="CHEBI:18420"/>
        <label>1</label>
    </ligand>
</feature>
<evidence type="ECO:0000313" key="3">
    <source>
        <dbReference type="Proteomes" id="UP000317036"/>
    </source>
</evidence>
<sequence>MVKTVDRFRGCLLGLAVGDALGTTLEFKTPGSFEPIQEMKGGGPFGLEPGQWTDDTSMALCLADSLLERRMFNPLDQMLRYVRWYREGYRSSTGTCFDIGNTVVDALRRFEQTGEPFSGSISRMASGNGSLMRLAPVPMYYAADPAQAIIRSGDSSLTTHGAVLAVDACRYYGGLIVGALAGVAKEELLSPRYTPAPGFWERQPLVPEIDEIASGSFKDRQPPDIQGTGYVVRSMEAALWAFHRSDSFEEGALLAVNLGDDADTTGAIYGQLAGAYYGFGTIPTEWLVELTDRVNIDALAVRLFEQSGAADR</sequence>
<keyword evidence="3" id="KW-1185">Reference proteome</keyword>
<comment type="caution">
    <text evidence="2">The sequence shown here is derived from an EMBL/GenBank/DDBJ whole genome shotgun (WGS) entry which is preliminary data.</text>
</comment>
<dbReference type="Proteomes" id="UP000317036">
    <property type="component" value="Unassembled WGS sequence"/>
</dbReference>
<feature type="binding site" evidence="1">
    <location>
        <position position="53"/>
    </location>
    <ligand>
        <name>Mg(2+)</name>
        <dbReference type="ChEBI" id="CHEBI:18420"/>
        <label>1</label>
    </ligand>
</feature>
<dbReference type="GO" id="GO:0016787">
    <property type="term" value="F:hydrolase activity"/>
    <property type="evidence" value="ECO:0007669"/>
    <property type="project" value="UniProtKB-KW"/>
</dbReference>
<dbReference type="InterPro" id="IPR050792">
    <property type="entry name" value="ADP-ribosylglycohydrolase"/>
</dbReference>
<name>A0A559JDD8_9BACL</name>
<gene>
    <name evidence="2" type="ORF">FPZ49_34860</name>
</gene>
<feature type="binding site" evidence="1">
    <location>
        <position position="55"/>
    </location>
    <ligand>
        <name>Mg(2+)</name>
        <dbReference type="ChEBI" id="CHEBI:18420"/>
        <label>1</label>
    </ligand>
</feature>
<dbReference type="PANTHER" id="PTHR16222:SF12">
    <property type="entry name" value="ADP-RIBOSYLGLYCOHYDROLASE-RELATED"/>
    <property type="match status" value="1"/>
</dbReference>
<dbReference type="EMBL" id="VNJI01000101">
    <property type="protein sequence ID" value="TVX97890.1"/>
    <property type="molecule type" value="Genomic_DNA"/>
</dbReference>
<dbReference type="SUPFAM" id="SSF101478">
    <property type="entry name" value="ADP-ribosylglycohydrolase"/>
    <property type="match status" value="1"/>
</dbReference>